<sequence>MSYEKVYLAKSIIIGTKQTARALKTVSISEVLVAMDADPRLTTKIVSQAEEVNVPVTYVESMNKLGKTCGIKVGAAVVAIIS</sequence>
<evidence type="ECO:0000313" key="3">
    <source>
        <dbReference type="Proteomes" id="UP001357223"/>
    </source>
</evidence>
<organism evidence="2 3">
    <name type="scientific">Niallia oryzisoli</name>
    <dbReference type="NCBI Taxonomy" id="1737571"/>
    <lineage>
        <taxon>Bacteria</taxon>
        <taxon>Bacillati</taxon>
        <taxon>Bacillota</taxon>
        <taxon>Bacilli</taxon>
        <taxon>Bacillales</taxon>
        <taxon>Bacillaceae</taxon>
        <taxon>Niallia</taxon>
    </lineage>
</organism>
<proteinExistence type="predicted"/>
<dbReference type="EMBL" id="CP137640">
    <property type="protein sequence ID" value="WVX81594.1"/>
    <property type="molecule type" value="Genomic_DNA"/>
</dbReference>
<evidence type="ECO:0000313" key="2">
    <source>
        <dbReference type="EMBL" id="WVX81594.1"/>
    </source>
</evidence>
<gene>
    <name evidence="2" type="ORF">R4Z09_00620</name>
</gene>
<dbReference type="Pfam" id="PF01248">
    <property type="entry name" value="Ribosomal_L7Ae"/>
    <property type="match status" value="1"/>
</dbReference>
<dbReference type="Gene3D" id="3.30.1330.30">
    <property type="match status" value="1"/>
</dbReference>
<reference evidence="2 3" key="1">
    <citation type="submission" date="2023-10" db="EMBL/GenBank/DDBJ databases">
        <title>Niallia locisalis sp.nov. isolated from a salt pond sample.</title>
        <authorList>
            <person name="Li X.-J."/>
            <person name="Dong L."/>
        </authorList>
    </citation>
    <scope>NUCLEOTIDE SEQUENCE [LARGE SCALE GENOMIC DNA]</scope>
    <source>
        <strain evidence="2 3">DSM 29761</strain>
    </source>
</reference>
<dbReference type="RefSeq" id="WP_338450517.1">
    <property type="nucleotide sequence ID" value="NZ_CP137640.1"/>
</dbReference>
<feature type="domain" description="Ribosomal protein eL8/eL30/eS12/Gadd45" evidence="1">
    <location>
        <begin position="9"/>
        <end position="81"/>
    </location>
</feature>
<protein>
    <submittedName>
        <fullName evidence="2">50S ribosomal protein L7ae-like protein</fullName>
    </submittedName>
</protein>
<keyword evidence="3" id="KW-1185">Reference proteome</keyword>
<dbReference type="Proteomes" id="UP001357223">
    <property type="component" value="Chromosome"/>
</dbReference>
<dbReference type="NCBIfam" id="NF010125">
    <property type="entry name" value="PRK13602.1"/>
    <property type="match status" value="1"/>
</dbReference>
<name>A0ABZ2CCT6_9BACI</name>
<dbReference type="InterPro" id="IPR029064">
    <property type="entry name" value="Ribosomal_eL30-like_sf"/>
</dbReference>
<dbReference type="SUPFAM" id="SSF55315">
    <property type="entry name" value="L30e-like"/>
    <property type="match status" value="1"/>
</dbReference>
<evidence type="ECO:0000259" key="1">
    <source>
        <dbReference type="Pfam" id="PF01248"/>
    </source>
</evidence>
<accession>A0ABZ2CCT6</accession>
<dbReference type="InterPro" id="IPR004038">
    <property type="entry name" value="Ribosomal_eL8/eL30/eS12/Gad45"/>
</dbReference>